<dbReference type="AlphaFoldDB" id="A0A0N0UNR0"/>
<dbReference type="Proteomes" id="UP000183071">
    <property type="component" value="Unassembled WGS sequence"/>
</dbReference>
<proteinExistence type="predicted"/>
<name>A0A0N0UNR0_9FLAO</name>
<dbReference type="PATRIC" id="fig|1300348.6.peg.1826"/>
<evidence type="ECO:0000313" key="4">
    <source>
        <dbReference type="Proteomes" id="UP000183071"/>
    </source>
</evidence>
<reference evidence="1 3" key="1">
    <citation type="submission" date="2015-07" db="EMBL/GenBank/DDBJ databases">
        <title>Genome of Polaribacter dokdonenesis DSW-5, isolated from seawater off Dokdo in Korea.</title>
        <authorList>
            <person name="Yoon K."/>
            <person name="Song J.Y."/>
            <person name="Kim J.F."/>
        </authorList>
    </citation>
    <scope>NUCLEOTIDE SEQUENCE [LARGE SCALE GENOMIC DNA]</scope>
    <source>
        <strain evidence="1 3">DSW-5</strain>
    </source>
</reference>
<organism evidence="1 3">
    <name type="scientific">Polaribacter dokdonensis DSW-5</name>
    <dbReference type="NCBI Taxonomy" id="1300348"/>
    <lineage>
        <taxon>Bacteria</taxon>
        <taxon>Pseudomonadati</taxon>
        <taxon>Bacteroidota</taxon>
        <taxon>Flavobacteriia</taxon>
        <taxon>Flavobacteriales</taxon>
        <taxon>Flavobacteriaceae</taxon>
    </lineage>
</organism>
<evidence type="ECO:0000313" key="1">
    <source>
        <dbReference type="EMBL" id="KOY52267.1"/>
    </source>
</evidence>
<sequence>MRKFKSFILKIQFSKQLLLGVLLLLLVSSSYAQQLPNYTQYLYNMQIINPAYVGTRAELSMSALSREQWVGLEGAPTTRTFSVNGRTRRGLGIGATFVNDQIGLSTTNNVNVDISYTLITSKYSRLSFGLKGGLTFFDNNLANAITPDNEINTSISGQYPNVGFGAFFYNRKFYAGLSIPYILETPQFYIEDNFSEARLAKNANYFLTAGYLFELREGVIFKPSTMVRYSANLPLSIDLNANIFYKDKIEAGLSYRHQNSLSALFALIIKEKFRVGYAYDHRFEAFGGNFSTHEFILHIDINLKRNTRWLLSNKCYF</sequence>
<protein>
    <submittedName>
        <fullName evidence="2">Type IX secretion system membrane protein, PorP/SprF family</fullName>
    </submittedName>
</protein>
<accession>A0A0N0UNR0</accession>
<dbReference type="Proteomes" id="UP000037716">
    <property type="component" value="Unassembled WGS sequence"/>
</dbReference>
<dbReference type="OrthoDB" id="1114455at2"/>
<dbReference type="STRING" id="1300348.I602_1827"/>
<evidence type="ECO:0000313" key="2">
    <source>
        <dbReference type="EMBL" id="SEE42248.1"/>
    </source>
</evidence>
<dbReference type="RefSeq" id="WP_053974384.1">
    <property type="nucleotide sequence ID" value="NZ_FNUE01000002.1"/>
</dbReference>
<dbReference type="EMBL" id="LGBR01000001">
    <property type="protein sequence ID" value="KOY52267.1"/>
    <property type="molecule type" value="Genomic_DNA"/>
</dbReference>
<dbReference type="EMBL" id="FNUE01000002">
    <property type="protein sequence ID" value="SEE42248.1"/>
    <property type="molecule type" value="Genomic_DNA"/>
</dbReference>
<dbReference type="Pfam" id="PF11751">
    <property type="entry name" value="PorP_SprF"/>
    <property type="match status" value="1"/>
</dbReference>
<dbReference type="NCBIfam" id="TIGR03519">
    <property type="entry name" value="T9SS_PorP_fam"/>
    <property type="match status" value="1"/>
</dbReference>
<comment type="caution">
    <text evidence="1">The sequence shown here is derived from an EMBL/GenBank/DDBJ whole genome shotgun (WGS) entry which is preliminary data.</text>
</comment>
<keyword evidence="4" id="KW-1185">Reference proteome</keyword>
<reference evidence="2 4" key="2">
    <citation type="submission" date="2016-10" db="EMBL/GenBank/DDBJ databases">
        <authorList>
            <person name="Varghese N."/>
            <person name="Submissions S."/>
        </authorList>
    </citation>
    <scope>NUCLEOTIDE SEQUENCE [LARGE SCALE GENOMIC DNA]</scope>
    <source>
        <strain evidence="2 4">DSW-5</strain>
    </source>
</reference>
<gene>
    <name evidence="1" type="ORF">I602_1827</name>
    <name evidence="2" type="ORF">SAMN05444353_1596</name>
</gene>
<dbReference type="InterPro" id="IPR019861">
    <property type="entry name" value="PorP/SprF_Bacteroidetes"/>
</dbReference>
<evidence type="ECO:0000313" key="3">
    <source>
        <dbReference type="Proteomes" id="UP000037716"/>
    </source>
</evidence>